<reference evidence="11" key="1">
    <citation type="submission" date="2016-11" db="UniProtKB">
        <authorList>
            <consortium name="WormBaseParasite"/>
        </authorList>
    </citation>
    <scope>IDENTIFICATION</scope>
</reference>
<dbReference type="Proteomes" id="UP000095280">
    <property type="component" value="Unplaced"/>
</dbReference>
<keyword evidence="4 7" id="KW-0833">Ubl conjugation pathway</keyword>
<evidence type="ECO:0000256" key="2">
    <source>
        <dbReference type="ARBA" id="ARBA00009326"/>
    </source>
</evidence>
<dbReference type="PANTHER" id="PTHR10589">
    <property type="entry name" value="UBIQUITIN CARBOXYL-TERMINAL HYDROLASE"/>
    <property type="match status" value="1"/>
</dbReference>
<accession>A0A1I8HFY2</accession>
<evidence type="ECO:0000256" key="1">
    <source>
        <dbReference type="ARBA" id="ARBA00000707"/>
    </source>
</evidence>
<feature type="site" description="Important for enzyme activity" evidence="7">
    <location>
        <position position="236"/>
    </location>
</feature>
<dbReference type="GO" id="GO:0005737">
    <property type="term" value="C:cytoplasm"/>
    <property type="evidence" value="ECO:0007669"/>
    <property type="project" value="TreeGrafter"/>
</dbReference>
<dbReference type="PRINTS" id="PR00707">
    <property type="entry name" value="UBCTHYDRLASE"/>
</dbReference>
<sequence length="286" mass="31400">MMDTRQQGRSAALLLPPRHLLLLKRFLLLLLLPWHLLLAVLNKYAHSLGLSTQWNFMDVFSLDKELLDMLPKPVACLLFIYPITEKSEAAPIGEKLPASTEGVYFMKQTVSNACGTVALLHAIANKRDQLQIEKDSTLDKFFAKTKDSTPEERAKIMETDEVQSRLKFIAKLLSSGASGSVSGGVGGARRRDATGLNTAHESAATEGQTSAPDRESRTNLHYIALLNRGGKILEFDGRRDGPVSHGDTNESNFLADSATVVQKFMARQSDDLNFSIVALAKGESPF</sequence>
<comment type="similarity">
    <text evidence="2 7 8">Belongs to the peptidase C12 family.</text>
</comment>
<feature type="active site" description="Nucleophile" evidence="7">
    <location>
        <position position="114"/>
    </location>
</feature>
<keyword evidence="3 7" id="KW-0645">Protease</keyword>
<evidence type="ECO:0000256" key="5">
    <source>
        <dbReference type="ARBA" id="ARBA00022801"/>
    </source>
</evidence>
<keyword evidence="6 7" id="KW-0788">Thiol protease</keyword>
<dbReference type="Pfam" id="PF01088">
    <property type="entry name" value="Peptidase_C12"/>
    <property type="match status" value="2"/>
</dbReference>
<organism evidence="10 11">
    <name type="scientific">Macrostomum lignano</name>
    <dbReference type="NCBI Taxonomy" id="282301"/>
    <lineage>
        <taxon>Eukaryota</taxon>
        <taxon>Metazoa</taxon>
        <taxon>Spiralia</taxon>
        <taxon>Lophotrochozoa</taxon>
        <taxon>Platyhelminthes</taxon>
        <taxon>Rhabditophora</taxon>
        <taxon>Macrostomorpha</taxon>
        <taxon>Macrostomida</taxon>
        <taxon>Macrostomidae</taxon>
        <taxon>Macrostomum</taxon>
    </lineage>
</organism>
<evidence type="ECO:0000256" key="4">
    <source>
        <dbReference type="ARBA" id="ARBA00022786"/>
    </source>
</evidence>
<dbReference type="SUPFAM" id="SSF54001">
    <property type="entry name" value="Cysteine proteinases"/>
    <property type="match status" value="1"/>
</dbReference>
<evidence type="ECO:0000259" key="9">
    <source>
        <dbReference type="PROSITE" id="PS52048"/>
    </source>
</evidence>
<dbReference type="GO" id="GO:0004843">
    <property type="term" value="F:cysteine-type deubiquitinase activity"/>
    <property type="evidence" value="ECO:0007669"/>
    <property type="project" value="UniProtKB-UniRule"/>
</dbReference>
<proteinExistence type="inferred from homology"/>
<keyword evidence="5 7" id="KW-0378">Hydrolase</keyword>
<comment type="catalytic activity">
    <reaction evidence="1 7 8">
        <text>Thiol-dependent hydrolysis of ester, thioester, amide, peptide and isopeptide bonds formed by the C-terminal Gly of ubiquitin (a 76-residue protein attached to proteins as an intracellular targeting signal).</text>
        <dbReference type="EC" id="3.4.19.12"/>
    </reaction>
</comment>
<dbReference type="WBParaSite" id="maker-uti_cns_0005976-snap-gene-0.3-mRNA-1">
    <property type="protein sequence ID" value="maker-uti_cns_0005976-snap-gene-0.3-mRNA-1"/>
    <property type="gene ID" value="maker-uti_cns_0005976-snap-gene-0.3"/>
</dbReference>
<name>A0A1I8HFY2_9PLAT</name>
<dbReference type="GO" id="GO:0006511">
    <property type="term" value="P:ubiquitin-dependent protein catabolic process"/>
    <property type="evidence" value="ECO:0007669"/>
    <property type="project" value="UniProtKB-UniRule"/>
</dbReference>
<dbReference type="InterPro" id="IPR001578">
    <property type="entry name" value="Peptidase_C12_UCH"/>
</dbReference>
<dbReference type="GO" id="GO:0016579">
    <property type="term" value="P:protein deubiquitination"/>
    <property type="evidence" value="ECO:0007669"/>
    <property type="project" value="TreeGrafter"/>
</dbReference>
<feature type="active site" description="Proton donor" evidence="7">
    <location>
        <position position="221"/>
    </location>
</feature>
<dbReference type="EC" id="3.4.19.12" evidence="8"/>
<dbReference type="InterPro" id="IPR057254">
    <property type="entry name" value="UCH_AS"/>
</dbReference>
<dbReference type="PROSITE" id="PS52048">
    <property type="entry name" value="UCH_DOMAIN"/>
    <property type="match status" value="1"/>
</dbReference>
<keyword evidence="10" id="KW-1185">Reference proteome</keyword>
<feature type="domain" description="UCH catalytic" evidence="9">
    <location>
        <begin position="25"/>
        <end position="281"/>
    </location>
</feature>
<evidence type="ECO:0000256" key="3">
    <source>
        <dbReference type="ARBA" id="ARBA00022670"/>
    </source>
</evidence>
<evidence type="ECO:0000256" key="6">
    <source>
        <dbReference type="ARBA" id="ARBA00022807"/>
    </source>
</evidence>
<dbReference type="InterPro" id="IPR038765">
    <property type="entry name" value="Papain-like_cys_pep_sf"/>
</dbReference>
<evidence type="ECO:0000313" key="10">
    <source>
        <dbReference type="Proteomes" id="UP000095280"/>
    </source>
</evidence>
<dbReference type="Gene3D" id="3.40.532.10">
    <property type="entry name" value="Peptidase C12, ubiquitin carboxyl-terminal hydrolase"/>
    <property type="match status" value="1"/>
</dbReference>
<feature type="site" description="Transition state stabilizer" evidence="7">
    <location>
        <position position="108"/>
    </location>
</feature>
<evidence type="ECO:0000313" key="11">
    <source>
        <dbReference type="WBParaSite" id="maker-uti_cns_0005976-snap-gene-0.3-mRNA-1"/>
    </source>
</evidence>
<dbReference type="CDD" id="cd09616">
    <property type="entry name" value="Peptidase_C12_UCH_L1_L3"/>
    <property type="match status" value="1"/>
</dbReference>
<dbReference type="InterPro" id="IPR036959">
    <property type="entry name" value="Peptidase_C12_UCH_sf"/>
</dbReference>
<dbReference type="PANTHER" id="PTHR10589:SF17">
    <property type="entry name" value="UBIQUITIN CARBOXYL-TERMINAL HYDROLASE"/>
    <property type="match status" value="1"/>
</dbReference>
<evidence type="ECO:0000256" key="8">
    <source>
        <dbReference type="RuleBase" id="RU361215"/>
    </source>
</evidence>
<dbReference type="AlphaFoldDB" id="A0A1I8HFY2"/>
<evidence type="ECO:0000256" key="7">
    <source>
        <dbReference type="PROSITE-ProRule" id="PRU01393"/>
    </source>
</evidence>
<dbReference type="PROSITE" id="PS00140">
    <property type="entry name" value="UCH_1"/>
    <property type="match status" value="1"/>
</dbReference>
<protein>
    <recommendedName>
        <fullName evidence="8">Ubiquitin carboxyl-terminal hydrolase</fullName>
        <ecNumber evidence="8">3.4.19.12</ecNumber>
    </recommendedName>
</protein>